<feature type="region of interest" description="Disordered" evidence="1">
    <location>
        <begin position="25"/>
        <end position="67"/>
    </location>
</feature>
<evidence type="ECO:0000256" key="1">
    <source>
        <dbReference type="SAM" id="MobiDB-lite"/>
    </source>
</evidence>
<dbReference type="Proteomes" id="UP000026921">
    <property type="component" value="Unassembled WGS sequence"/>
</dbReference>
<dbReference type="CDD" id="cd15778">
    <property type="entry name" value="Lreu_0056_like"/>
    <property type="match status" value="1"/>
</dbReference>
<dbReference type="AlphaFoldDB" id="A0A836YV10"/>
<protein>
    <recommendedName>
        <fullName evidence="3">Lreu-0056-like domain-containing protein</fullName>
    </recommendedName>
</protein>
<accession>A0A836YV10</accession>
<feature type="compositionally biased region" description="Low complexity" evidence="1">
    <location>
        <begin position="36"/>
        <end position="63"/>
    </location>
</feature>
<evidence type="ECO:0000313" key="4">
    <source>
        <dbReference type="EMBL" id="KDB00212.1"/>
    </source>
</evidence>
<reference evidence="4 5" key="1">
    <citation type="journal article" date="2015" name="Stand. Genomic Sci.">
        <title>High quality draft genome of Lactobacillus kunkeei EFB6, isolated from a German European foulbrood outbreak of honeybees.</title>
        <authorList>
            <person name="Djukic M."/>
            <person name="Poehlein A."/>
            <person name="Strauss J."/>
            <person name="Tann F.J."/>
            <person name="Leimbach A."/>
            <person name="Hoppert M."/>
            <person name="Daniel R."/>
        </authorList>
    </citation>
    <scope>NUCLEOTIDE SEQUENCE [LARGE SCALE GENOMIC DNA]</scope>
    <source>
        <strain evidence="4 5">EFB6</strain>
    </source>
</reference>
<dbReference type="EMBL" id="AZBY01000043">
    <property type="protein sequence ID" value="KDB00212.1"/>
    <property type="molecule type" value="Genomic_DNA"/>
</dbReference>
<organism evidence="4 5">
    <name type="scientific">Apilactobacillus kunkeei EFB6</name>
    <dbReference type="NCBI Taxonomy" id="1419324"/>
    <lineage>
        <taxon>Bacteria</taxon>
        <taxon>Bacillati</taxon>
        <taxon>Bacillota</taxon>
        <taxon>Bacilli</taxon>
        <taxon>Lactobacillales</taxon>
        <taxon>Lactobacillaceae</taxon>
        <taxon>Apilactobacillus</taxon>
    </lineage>
</organism>
<dbReference type="PROSITE" id="PS51257">
    <property type="entry name" value="PROKAR_LIPOPROTEIN"/>
    <property type="match status" value="1"/>
</dbReference>
<dbReference type="Gene3D" id="3.30.1460.60">
    <property type="match status" value="1"/>
</dbReference>
<sequence length="194" mass="20825">MKKIICMMGVLVLISTALVGCGKSKSNTSSDKPYGAGATSKKVSSTATNSTSVQSSTSGNSKTNNDDSLNVDAKTVGMLLVLKAKIMTIDELKDFQYYYVPSNSPYAKEFVKDKDTNNYTANGDGLADVFYKISNGNVSYHYEKVIGSEAVADATSFHKVVALKDLVKEFYGNAQQKSQIDALVAKVKIQSAAQ</sequence>
<evidence type="ECO:0000256" key="2">
    <source>
        <dbReference type="SAM" id="SignalP"/>
    </source>
</evidence>
<keyword evidence="2" id="KW-0732">Signal</keyword>
<evidence type="ECO:0000259" key="3">
    <source>
        <dbReference type="Pfam" id="PF22125"/>
    </source>
</evidence>
<comment type="caution">
    <text evidence="4">The sequence shown here is derived from an EMBL/GenBank/DDBJ whole genome shotgun (WGS) entry which is preliminary data.</text>
</comment>
<proteinExistence type="predicted"/>
<feature type="chain" id="PRO_5038599559" description="Lreu-0056-like domain-containing protein" evidence="2">
    <location>
        <begin position="20"/>
        <end position="194"/>
    </location>
</feature>
<feature type="domain" description="Lreu-0056-like" evidence="3">
    <location>
        <begin position="73"/>
        <end position="188"/>
    </location>
</feature>
<dbReference type="RefSeq" id="WP_034530944.1">
    <property type="nucleotide sequence ID" value="NZ_AZBY01000043.1"/>
</dbReference>
<dbReference type="Pfam" id="PF22125">
    <property type="entry name" value="Lreu_0056_like"/>
    <property type="match status" value="1"/>
</dbReference>
<gene>
    <name evidence="4" type="ORF">LAKU_43c00010</name>
</gene>
<feature type="signal peptide" evidence="2">
    <location>
        <begin position="1"/>
        <end position="19"/>
    </location>
</feature>
<name>A0A836YV10_9LACO</name>
<dbReference type="InterPro" id="IPR054365">
    <property type="entry name" value="Lreu_0056-like"/>
</dbReference>
<evidence type="ECO:0000313" key="5">
    <source>
        <dbReference type="Proteomes" id="UP000026921"/>
    </source>
</evidence>